<dbReference type="EMBL" id="LNYH01000037">
    <property type="protein sequence ID" value="KTD29837.1"/>
    <property type="molecule type" value="Genomic_DNA"/>
</dbReference>
<reference evidence="1 2" key="1">
    <citation type="submission" date="2015-11" db="EMBL/GenBank/DDBJ databases">
        <title>Genomic analysis of 38 Legionella species identifies large and diverse effector repertoires.</title>
        <authorList>
            <person name="Burstein D."/>
            <person name="Amaro F."/>
            <person name="Zusman T."/>
            <person name="Lifshitz Z."/>
            <person name="Cohen O."/>
            <person name="Gilbert J.A."/>
            <person name="Pupko T."/>
            <person name="Shuman H.A."/>
            <person name="Segal G."/>
        </authorList>
    </citation>
    <scope>NUCLEOTIDE SEQUENCE [LARGE SCALE GENOMIC DNA]</scope>
    <source>
        <strain evidence="1 2">Bercovier 4</strain>
    </source>
</reference>
<dbReference type="Proteomes" id="UP000054761">
    <property type="component" value="Unassembled WGS sequence"/>
</dbReference>
<dbReference type="STRING" id="454.Lisr_0776"/>
<keyword evidence="2" id="KW-1185">Reference proteome</keyword>
<organism evidence="1 2">
    <name type="scientific">Legionella israelensis</name>
    <dbReference type="NCBI Taxonomy" id="454"/>
    <lineage>
        <taxon>Bacteria</taxon>
        <taxon>Pseudomonadati</taxon>
        <taxon>Pseudomonadota</taxon>
        <taxon>Gammaproteobacteria</taxon>
        <taxon>Legionellales</taxon>
        <taxon>Legionellaceae</taxon>
        <taxon>Legionella</taxon>
    </lineage>
</organism>
<sequence length="111" mass="12519">MNDKQTNFLECWKKGVHLAGDQFFNIKSGDINSANDKEQLTPNFNFIKDIFGSLSHGEKIMLGLLYSFYDPEEGQVLLTEANAANFVDAFSFLDDQRKDVILGLLANHSGW</sequence>
<proteinExistence type="predicted"/>
<comment type="caution">
    <text evidence="1">The sequence shown here is derived from an EMBL/GenBank/DDBJ whole genome shotgun (WGS) entry which is preliminary data.</text>
</comment>
<dbReference type="GeneID" id="39688765"/>
<dbReference type="AlphaFoldDB" id="A0A0W0WBX1"/>
<dbReference type="RefSeq" id="WP_058501152.1">
    <property type="nucleotide sequence ID" value="NZ_CAAAJA010000104.1"/>
</dbReference>
<evidence type="ECO:0000313" key="2">
    <source>
        <dbReference type="Proteomes" id="UP000054761"/>
    </source>
</evidence>
<name>A0A0W0WBX1_9GAMM</name>
<evidence type="ECO:0000313" key="1">
    <source>
        <dbReference type="EMBL" id="KTD29837.1"/>
    </source>
</evidence>
<accession>A0A0W0WBX1</accession>
<protein>
    <submittedName>
        <fullName evidence="1">Uncharacterized protein</fullName>
    </submittedName>
</protein>
<gene>
    <name evidence="1" type="ORF">Lisr_0776</name>
</gene>
<dbReference type="PATRIC" id="fig|454.4.peg.834"/>
<dbReference type="OrthoDB" id="9009806at2"/>